<dbReference type="PANTHER" id="PTHR24413">
    <property type="entry name" value="SPECKLE-TYPE POZ PROTEIN"/>
    <property type="match status" value="1"/>
</dbReference>
<feature type="domain" description="BTB" evidence="1">
    <location>
        <begin position="320"/>
        <end position="403"/>
    </location>
</feature>
<dbReference type="VEuPathDB" id="CryptoDB:Cvel_22195"/>
<dbReference type="InterPro" id="IPR011333">
    <property type="entry name" value="SKP1/BTB/POZ_sf"/>
</dbReference>
<accession>A0A0G4GJP8</accession>
<dbReference type="Pfam" id="PF00651">
    <property type="entry name" value="BTB"/>
    <property type="match status" value="1"/>
</dbReference>
<dbReference type="PhylomeDB" id="A0A0G4GJP8"/>
<dbReference type="InterPro" id="IPR036322">
    <property type="entry name" value="WD40_repeat_dom_sf"/>
</dbReference>
<dbReference type="SUPFAM" id="SSF54695">
    <property type="entry name" value="POZ domain"/>
    <property type="match status" value="1"/>
</dbReference>
<dbReference type="CDD" id="cd18186">
    <property type="entry name" value="BTB_POZ_ZBTB_KLHL-like"/>
    <property type="match status" value="1"/>
</dbReference>
<dbReference type="Pfam" id="PF07707">
    <property type="entry name" value="BACK"/>
    <property type="match status" value="1"/>
</dbReference>
<dbReference type="AlphaFoldDB" id="A0A0G4GJP8"/>
<evidence type="ECO:0000259" key="1">
    <source>
        <dbReference type="PROSITE" id="PS50097"/>
    </source>
</evidence>
<sequence>MSMQVLGDQEMSAMTELDFSPLFTFPSPIRELCALDEDCFLFCIEGDTNVYEGKVSERMDSSLGNPGKLFCKVPYFGIPLAVGGGRAGRVVVVVPTDKNKNAETIEQWVTAIDSLSQVSVPAPVRGRWSAAAVHQNSIYLRNGRTPELFAVPTSHMFFPPPENVESPYTQMKIKGYPSNVSPSLKLLGGRLDDLIFYNDRGVCRIENSDTTSIRIMAPSTELRITAAGVFRGDSVFLGTASGEVHFWDGGDHKCVWRSESATNPQITAIALLPDASLLCSQGSQLLVYKGRRMPGCPDIVTLPPNIWAMRRLVFEGGKGSDVELVVKAESDHDGSGEARESADDRKVYGMKWMLSDTCEFFRSAFQGPFAESTMPTFQMPDTTFEALRCVVLFLHTGIVEVEESFAVDVAALARFLGLFSLQGQVELFMMKRIALTNCASLLLSAERLKIPDLRKHCIKFAAQNIKEVRNSVDFRKLSAETMYKIVQTIE</sequence>
<dbReference type="CDD" id="cd14733">
    <property type="entry name" value="BACK"/>
    <property type="match status" value="1"/>
</dbReference>
<dbReference type="InterPro" id="IPR011705">
    <property type="entry name" value="BACK"/>
</dbReference>
<protein>
    <recommendedName>
        <fullName evidence="1">BTB domain-containing protein</fullName>
    </recommendedName>
</protein>
<name>A0A0G4GJP8_9ALVE</name>
<gene>
    <name evidence="2" type="ORF">Cvel_22195</name>
</gene>
<dbReference type="Gene3D" id="3.30.710.10">
    <property type="entry name" value="Potassium Channel Kv1.1, Chain A"/>
    <property type="match status" value="1"/>
</dbReference>
<dbReference type="SUPFAM" id="SSF50978">
    <property type="entry name" value="WD40 repeat-like"/>
    <property type="match status" value="1"/>
</dbReference>
<dbReference type="InterPro" id="IPR000210">
    <property type="entry name" value="BTB/POZ_dom"/>
</dbReference>
<reference evidence="2" key="1">
    <citation type="submission" date="2014-11" db="EMBL/GenBank/DDBJ databases">
        <authorList>
            <person name="Otto D Thomas"/>
            <person name="Naeem Raeece"/>
        </authorList>
    </citation>
    <scope>NUCLEOTIDE SEQUENCE</scope>
</reference>
<proteinExistence type="predicted"/>
<organism evidence="2">
    <name type="scientific">Chromera velia CCMP2878</name>
    <dbReference type="NCBI Taxonomy" id="1169474"/>
    <lineage>
        <taxon>Eukaryota</taxon>
        <taxon>Sar</taxon>
        <taxon>Alveolata</taxon>
        <taxon>Colpodellida</taxon>
        <taxon>Chromeraceae</taxon>
        <taxon>Chromera</taxon>
    </lineage>
</organism>
<dbReference type="PROSITE" id="PS50097">
    <property type="entry name" value="BTB"/>
    <property type="match status" value="1"/>
</dbReference>
<evidence type="ECO:0000313" key="2">
    <source>
        <dbReference type="EMBL" id="CEM30140.1"/>
    </source>
</evidence>
<dbReference type="SMART" id="SM00225">
    <property type="entry name" value="BTB"/>
    <property type="match status" value="1"/>
</dbReference>
<dbReference type="EMBL" id="CDMZ01001277">
    <property type="protein sequence ID" value="CEM30140.1"/>
    <property type="molecule type" value="Genomic_DNA"/>
</dbReference>